<dbReference type="InterPro" id="IPR037108">
    <property type="entry name" value="TM1727-like_C_sf"/>
</dbReference>
<dbReference type="Pfam" id="PF10728">
    <property type="entry name" value="DUF2520"/>
    <property type="match status" value="1"/>
</dbReference>
<keyword evidence="1 4" id="KW-0560">Oxidoreductase</keyword>
<proteinExistence type="predicted"/>
<feature type="domain" description="DUF2520" evidence="3">
    <location>
        <begin position="136"/>
        <end position="264"/>
    </location>
</feature>
<sequence>MKTMNIIGAGHVGQTLGRLWTKERALELGDVVNSSVESAQVAVDFMQAGRALSDVREMQYADLFLVGCPDSYIEECCQALVESEVLKRGDIVFHCSGALSSELLKSAQEQGAYTASLHPVKSFSEPARAVQQFAGTYCGVEGDEEAVRVLHQLIENIGGLPFSIDPQHKAIYHSASVMACNYLVALQEVSLQALIKSGVQRGQAMQILHPLVAGTVSNIFEQGTADALTGPIARGDHEVVKVQLEALQDWQPDIAKLYKQLGAETVKLSQQQGKALAADLGDIERLLKN</sequence>
<dbReference type="GO" id="GO:0008677">
    <property type="term" value="F:2-dehydropantoate 2-reductase activity"/>
    <property type="evidence" value="ECO:0007669"/>
    <property type="project" value="UniProtKB-EC"/>
</dbReference>
<dbReference type="InterPro" id="IPR008927">
    <property type="entry name" value="6-PGluconate_DH-like_C_sf"/>
</dbReference>
<accession>A0A6S6U629</accession>
<evidence type="ECO:0000256" key="1">
    <source>
        <dbReference type="ARBA" id="ARBA00023002"/>
    </source>
</evidence>
<dbReference type="InterPro" id="IPR019665">
    <property type="entry name" value="OxRdtase/DH_put_Rossmann_dom"/>
</dbReference>
<reference evidence="4" key="1">
    <citation type="submission" date="2020-01" db="EMBL/GenBank/DDBJ databases">
        <authorList>
            <person name="Meier V. D."/>
            <person name="Meier V D."/>
        </authorList>
    </citation>
    <scope>NUCLEOTIDE SEQUENCE</scope>
    <source>
        <strain evidence="4">HLG_WM_MAG_07</strain>
    </source>
</reference>
<dbReference type="EMBL" id="CACVAY010000112">
    <property type="protein sequence ID" value="CAA6822986.1"/>
    <property type="molecule type" value="Genomic_DNA"/>
</dbReference>
<dbReference type="PANTHER" id="PTHR40459:SF1">
    <property type="entry name" value="CONSERVED HYPOTHETICAL ALANINE AND LEUCINE RICH PROTEIN"/>
    <property type="match status" value="1"/>
</dbReference>
<dbReference type="SUPFAM" id="SSF48179">
    <property type="entry name" value="6-phosphogluconate dehydrogenase C-terminal domain-like"/>
    <property type="match status" value="1"/>
</dbReference>
<protein>
    <submittedName>
        <fullName evidence="4">Ketopantoate reductase PanG (EC)</fullName>
        <ecNumber evidence="4">1.1.1.169</ecNumber>
    </submittedName>
</protein>
<name>A0A6S6U629_9GAMM</name>
<organism evidence="4">
    <name type="scientific">uncultured Thiotrichaceae bacterium</name>
    <dbReference type="NCBI Taxonomy" id="298394"/>
    <lineage>
        <taxon>Bacteria</taxon>
        <taxon>Pseudomonadati</taxon>
        <taxon>Pseudomonadota</taxon>
        <taxon>Gammaproteobacteria</taxon>
        <taxon>Thiotrichales</taxon>
        <taxon>Thiotrichaceae</taxon>
        <taxon>environmental samples</taxon>
    </lineage>
</organism>
<dbReference type="Pfam" id="PF10727">
    <property type="entry name" value="Rossmann-like"/>
    <property type="match status" value="1"/>
</dbReference>
<dbReference type="PANTHER" id="PTHR40459">
    <property type="entry name" value="CONSERVED HYPOTHETICAL ALANINE AND LEUCINE RICH PROTEIN"/>
    <property type="match status" value="1"/>
</dbReference>
<dbReference type="SUPFAM" id="SSF51735">
    <property type="entry name" value="NAD(P)-binding Rossmann-fold domains"/>
    <property type="match status" value="1"/>
</dbReference>
<dbReference type="Gene3D" id="3.40.50.720">
    <property type="entry name" value="NAD(P)-binding Rossmann-like Domain"/>
    <property type="match status" value="1"/>
</dbReference>
<feature type="domain" description="Putative oxidoreductase/dehydrogenase Rossmann-like" evidence="2">
    <location>
        <begin position="5"/>
        <end position="119"/>
    </location>
</feature>
<dbReference type="Gene3D" id="1.10.1040.20">
    <property type="entry name" value="ProC-like, C-terminal domain"/>
    <property type="match status" value="1"/>
</dbReference>
<evidence type="ECO:0000259" key="2">
    <source>
        <dbReference type="Pfam" id="PF10727"/>
    </source>
</evidence>
<evidence type="ECO:0000313" key="4">
    <source>
        <dbReference type="EMBL" id="CAA6822986.1"/>
    </source>
</evidence>
<dbReference type="EC" id="1.1.1.169" evidence="4"/>
<dbReference type="InterPro" id="IPR018931">
    <property type="entry name" value="DUF2520"/>
</dbReference>
<gene>
    <name evidence="4" type="ORF">HELGO_WM6584</name>
</gene>
<evidence type="ECO:0000259" key="3">
    <source>
        <dbReference type="Pfam" id="PF10728"/>
    </source>
</evidence>
<dbReference type="AlphaFoldDB" id="A0A6S6U629"/>
<dbReference type="InterPro" id="IPR036291">
    <property type="entry name" value="NAD(P)-bd_dom_sf"/>
</dbReference>